<evidence type="ECO:0000256" key="1">
    <source>
        <dbReference type="SAM" id="MobiDB-lite"/>
    </source>
</evidence>
<feature type="region of interest" description="Disordered" evidence="1">
    <location>
        <begin position="202"/>
        <end position="228"/>
    </location>
</feature>
<protein>
    <submittedName>
        <fullName evidence="2">Uncharacterized protein</fullName>
    </submittedName>
</protein>
<gene>
    <name evidence="2" type="ORF">BCR44DRAFT_1423747</name>
</gene>
<keyword evidence="3" id="KW-1185">Reference proteome</keyword>
<accession>A0A1Y2I5G5</accession>
<evidence type="ECO:0000313" key="3">
    <source>
        <dbReference type="Proteomes" id="UP000193411"/>
    </source>
</evidence>
<name>A0A1Y2I5G5_9FUNG</name>
<feature type="compositionally biased region" description="Polar residues" evidence="1">
    <location>
        <begin position="11"/>
        <end position="53"/>
    </location>
</feature>
<reference evidence="2 3" key="1">
    <citation type="submission" date="2016-07" db="EMBL/GenBank/DDBJ databases">
        <title>Pervasive Adenine N6-methylation of Active Genes in Fungi.</title>
        <authorList>
            <consortium name="DOE Joint Genome Institute"/>
            <person name="Mondo S.J."/>
            <person name="Dannebaum R.O."/>
            <person name="Kuo R.C."/>
            <person name="Labutti K."/>
            <person name="Haridas S."/>
            <person name="Kuo A."/>
            <person name="Salamov A."/>
            <person name="Ahrendt S.R."/>
            <person name="Lipzen A."/>
            <person name="Sullivan W."/>
            <person name="Andreopoulos W.B."/>
            <person name="Clum A."/>
            <person name="Lindquist E."/>
            <person name="Daum C."/>
            <person name="Ramamoorthy G.K."/>
            <person name="Gryganskyi A."/>
            <person name="Culley D."/>
            <person name="Magnuson J.K."/>
            <person name="James T.Y."/>
            <person name="O'Malley M.A."/>
            <person name="Stajich J.E."/>
            <person name="Spatafora J.W."/>
            <person name="Visel A."/>
            <person name="Grigoriev I.V."/>
        </authorList>
    </citation>
    <scope>NUCLEOTIDE SEQUENCE [LARGE SCALE GENOMIC DNA]</scope>
    <source>
        <strain evidence="2 3">PL171</strain>
    </source>
</reference>
<feature type="region of interest" description="Disordered" evidence="1">
    <location>
        <begin position="1"/>
        <end position="53"/>
    </location>
</feature>
<organism evidence="2 3">
    <name type="scientific">Catenaria anguillulae PL171</name>
    <dbReference type="NCBI Taxonomy" id="765915"/>
    <lineage>
        <taxon>Eukaryota</taxon>
        <taxon>Fungi</taxon>
        <taxon>Fungi incertae sedis</taxon>
        <taxon>Blastocladiomycota</taxon>
        <taxon>Blastocladiomycetes</taxon>
        <taxon>Blastocladiales</taxon>
        <taxon>Catenariaceae</taxon>
        <taxon>Catenaria</taxon>
    </lineage>
</organism>
<comment type="caution">
    <text evidence="2">The sequence shown here is derived from an EMBL/GenBank/DDBJ whole genome shotgun (WGS) entry which is preliminary data.</text>
</comment>
<dbReference type="Proteomes" id="UP000193411">
    <property type="component" value="Unassembled WGS sequence"/>
</dbReference>
<dbReference type="AlphaFoldDB" id="A0A1Y2I5G5"/>
<evidence type="ECO:0000313" key="2">
    <source>
        <dbReference type="EMBL" id="ORZ40762.1"/>
    </source>
</evidence>
<dbReference type="EMBL" id="MCFL01000002">
    <property type="protein sequence ID" value="ORZ40762.1"/>
    <property type="molecule type" value="Genomic_DNA"/>
</dbReference>
<proteinExistence type="predicted"/>
<sequence>MGGAKVANAHVPTNSFSSSAPKARLKSNNNRLTDTSSSLTPRQNRSNTSPVVLSNSTVTGFKYRTPSRLTRHATCFVSMASRHRFAITFNMADCRSEKSDSPLAPPITSTHNPAPNARASMGRSVTLISGSASRKTRASTADWQMVTPTPICLSMILCSQAVTNRAWSADENGGSASKTSVASVLSDQPWRLASRYCVRSSTGSCSSERRAPHTAGDGAASGSRVNAV</sequence>